<sequence>MRHRAEFFFPEKLDKLGIPYRIVDQRPGETIVILPDAYHQGYSTGYTLAEAKNYADDEWSTETYKPCTAHCQLLTAIPPEYMRLLADGEERLDLCKLHDQHVADAKRAADEMASAEGVLESEAKRAKVE</sequence>
<protein>
    <submittedName>
        <fullName evidence="1">Uncharacterized protein</fullName>
    </submittedName>
</protein>
<evidence type="ECO:0000313" key="1">
    <source>
        <dbReference type="EMBL" id="KAJ3472038.1"/>
    </source>
</evidence>
<evidence type="ECO:0000313" key="2">
    <source>
        <dbReference type="Proteomes" id="UP001148737"/>
    </source>
</evidence>
<dbReference type="EMBL" id="JANAKD010003575">
    <property type="protein sequence ID" value="KAJ3472038.1"/>
    <property type="molecule type" value="Genomic_DNA"/>
</dbReference>
<comment type="caution">
    <text evidence="1">The sequence shown here is derived from an EMBL/GenBank/DDBJ whole genome shotgun (WGS) entry which is preliminary data.</text>
</comment>
<proteinExistence type="predicted"/>
<organism evidence="1 2">
    <name type="scientific">Lecanicillium saksenae</name>
    <dbReference type="NCBI Taxonomy" id="468837"/>
    <lineage>
        <taxon>Eukaryota</taxon>
        <taxon>Fungi</taxon>
        <taxon>Dikarya</taxon>
        <taxon>Ascomycota</taxon>
        <taxon>Pezizomycotina</taxon>
        <taxon>Sordariomycetes</taxon>
        <taxon>Hypocreomycetidae</taxon>
        <taxon>Hypocreales</taxon>
        <taxon>Cordycipitaceae</taxon>
        <taxon>Lecanicillium</taxon>
    </lineage>
</organism>
<dbReference type="Proteomes" id="UP001148737">
    <property type="component" value="Unassembled WGS sequence"/>
</dbReference>
<keyword evidence="2" id="KW-1185">Reference proteome</keyword>
<reference evidence="1" key="1">
    <citation type="submission" date="2022-07" db="EMBL/GenBank/DDBJ databases">
        <title>Genome Sequence of Lecanicillium saksenae.</title>
        <authorList>
            <person name="Buettner E."/>
        </authorList>
    </citation>
    <scope>NUCLEOTIDE SEQUENCE</scope>
    <source>
        <strain evidence="1">VT-O1</strain>
    </source>
</reference>
<name>A0ACC1QAT4_9HYPO</name>
<accession>A0ACC1QAT4</accession>
<gene>
    <name evidence="1" type="ORF">NLG97_g11342</name>
</gene>